<dbReference type="Proteomes" id="UP000184016">
    <property type="component" value="Unassembled WGS sequence"/>
</dbReference>
<evidence type="ECO:0000313" key="3">
    <source>
        <dbReference type="Proteomes" id="UP000184016"/>
    </source>
</evidence>
<evidence type="ECO:0000313" key="2">
    <source>
        <dbReference type="EMBL" id="SHK39542.1"/>
    </source>
</evidence>
<keyword evidence="3" id="KW-1185">Reference proteome</keyword>
<evidence type="ECO:0000256" key="1">
    <source>
        <dbReference type="ARBA" id="ARBA00005721"/>
    </source>
</evidence>
<reference evidence="3" key="1">
    <citation type="submission" date="2016-11" db="EMBL/GenBank/DDBJ databases">
        <authorList>
            <person name="Varghese N."/>
            <person name="Submissions S."/>
        </authorList>
    </citation>
    <scope>NUCLEOTIDE SEQUENCE [LARGE SCALE GENOMIC DNA]</scope>
    <source>
        <strain evidence="3">USBA-503</strain>
    </source>
</reference>
<dbReference type="Pfam" id="PF03780">
    <property type="entry name" value="Asp23"/>
    <property type="match status" value="1"/>
</dbReference>
<dbReference type="STRING" id="1830138.SAMN05443507_11323"/>
<dbReference type="OrthoDB" id="9793465at2"/>
<dbReference type="AlphaFoldDB" id="A0A1M6S408"/>
<dbReference type="EMBL" id="FRAF01000013">
    <property type="protein sequence ID" value="SHK39542.1"/>
    <property type="molecule type" value="Genomic_DNA"/>
</dbReference>
<protein>
    <submittedName>
        <fullName evidence="2">Uncharacterized conserved protein YloU, alkaline shock protein (Asp23) family</fullName>
    </submittedName>
</protein>
<name>A0A1M6S408_9BACL</name>
<dbReference type="InterPro" id="IPR005531">
    <property type="entry name" value="Asp23"/>
</dbReference>
<dbReference type="RefSeq" id="WP_072874185.1">
    <property type="nucleotide sequence ID" value="NZ_FRAF01000013.1"/>
</dbReference>
<dbReference type="PANTHER" id="PTHR34297">
    <property type="entry name" value="HYPOTHETICAL CYTOSOLIC PROTEIN-RELATED"/>
    <property type="match status" value="1"/>
</dbReference>
<organism evidence="2 3">
    <name type="scientific">Alicyclobacillus tolerans</name>
    <dbReference type="NCBI Taxonomy" id="90970"/>
    <lineage>
        <taxon>Bacteria</taxon>
        <taxon>Bacillati</taxon>
        <taxon>Bacillota</taxon>
        <taxon>Bacilli</taxon>
        <taxon>Bacillales</taxon>
        <taxon>Alicyclobacillaceae</taxon>
        <taxon>Alicyclobacillus</taxon>
    </lineage>
</organism>
<gene>
    <name evidence="2" type="ORF">SAMN05443507_11323</name>
</gene>
<accession>A0A1M6S408</accession>
<proteinExistence type="inferred from homology"/>
<sequence length="142" mass="15136">MQDMSYSASELGKIQIADEVLQIIAGLAASEVPGVAGMSGSFAGGLTESLLGRKNLSKGVKVQFLQEDRACAIDVSVALQFGVSIPDVSYQVQERVKQAVESMTGLQVESVHVHVVGVVFPNDKEREGENAATNEKRALRSM</sequence>
<comment type="similarity">
    <text evidence="1">Belongs to the asp23 family.</text>
</comment>